<accession>A0A238KXI9</accession>
<keyword evidence="3" id="KW-1185">Reference proteome</keyword>
<sequence length="115" mass="12866">MANSSTNQLTAVTQSVLDTALSHLKNCSMRCDRYRADLAELDAQRRKATCDVGNIALSAGVDILWFQWAEKRRSALNKDLARALVEEEHARAKAKRAFGRNQALSKILGQSVHRR</sequence>
<organism evidence="2 3">
    <name type="scientific">Actibacterium lipolyticum</name>
    <dbReference type="NCBI Taxonomy" id="1524263"/>
    <lineage>
        <taxon>Bacteria</taxon>
        <taxon>Pseudomonadati</taxon>
        <taxon>Pseudomonadota</taxon>
        <taxon>Alphaproteobacteria</taxon>
        <taxon>Rhodobacterales</taxon>
        <taxon>Roseobacteraceae</taxon>
        <taxon>Actibacterium</taxon>
    </lineage>
</organism>
<keyword evidence="1" id="KW-0175">Coiled coil</keyword>
<dbReference type="EMBL" id="FXYE01000002">
    <property type="protein sequence ID" value="SMX47408.1"/>
    <property type="molecule type" value="Genomic_DNA"/>
</dbReference>
<proteinExistence type="predicted"/>
<dbReference type="Proteomes" id="UP000202922">
    <property type="component" value="Unassembled WGS sequence"/>
</dbReference>
<feature type="coiled-coil region" evidence="1">
    <location>
        <begin position="24"/>
        <end position="51"/>
    </location>
</feature>
<reference evidence="3" key="1">
    <citation type="submission" date="2017-05" db="EMBL/GenBank/DDBJ databases">
        <authorList>
            <person name="Rodrigo-Torres L."/>
            <person name="Arahal R. D."/>
            <person name="Lucena T."/>
        </authorList>
    </citation>
    <scope>NUCLEOTIDE SEQUENCE [LARGE SCALE GENOMIC DNA]</scope>
    <source>
        <strain evidence="3">CECT 8621</strain>
    </source>
</reference>
<evidence type="ECO:0000313" key="3">
    <source>
        <dbReference type="Proteomes" id="UP000202922"/>
    </source>
</evidence>
<name>A0A238KXI9_9RHOB</name>
<evidence type="ECO:0000313" key="2">
    <source>
        <dbReference type="EMBL" id="SMX47408.1"/>
    </source>
</evidence>
<protein>
    <submittedName>
        <fullName evidence="2">Uncharacterized protein</fullName>
    </submittedName>
</protein>
<dbReference type="AlphaFoldDB" id="A0A238KXI9"/>
<gene>
    <name evidence="2" type="ORF">COL8621_03430</name>
</gene>
<evidence type="ECO:0000256" key="1">
    <source>
        <dbReference type="SAM" id="Coils"/>
    </source>
</evidence>